<feature type="region of interest" description="Disordered" evidence="2">
    <location>
        <begin position="103"/>
        <end position="126"/>
    </location>
</feature>
<feature type="compositionally biased region" description="Basic and acidic residues" evidence="2">
    <location>
        <begin position="105"/>
        <end position="121"/>
    </location>
</feature>
<name>A0ABR4PTG8_9HELO</name>
<gene>
    <name evidence="4" type="ORF">PVAG01_00166</name>
</gene>
<reference evidence="4 5" key="1">
    <citation type="submission" date="2024-06" db="EMBL/GenBank/DDBJ databases">
        <title>Complete genome of Phlyctema vagabunda strain 19-DSS-EL-015.</title>
        <authorList>
            <person name="Fiorenzani C."/>
        </authorList>
    </citation>
    <scope>NUCLEOTIDE SEQUENCE [LARGE SCALE GENOMIC DNA]</scope>
    <source>
        <strain evidence="4 5">19-DSS-EL-015</strain>
    </source>
</reference>
<evidence type="ECO:0000256" key="2">
    <source>
        <dbReference type="SAM" id="MobiDB-lite"/>
    </source>
</evidence>
<evidence type="ECO:0000313" key="4">
    <source>
        <dbReference type="EMBL" id="KAL3426657.1"/>
    </source>
</evidence>
<keyword evidence="3" id="KW-0732">Signal</keyword>
<proteinExistence type="predicted"/>
<evidence type="ECO:0000256" key="3">
    <source>
        <dbReference type="SAM" id="SignalP"/>
    </source>
</evidence>
<evidence type="ECO:0008006" key="6">
    <source>
        <dbReference type="Google" id="ProtNLM"/>
    </source>
</evidence>
<protein>
    <recommendedName>
        <fullName evidence="6">EF-hand domain-containing protein</fullName>
    </recommendedName>
</protein>
<comment type="caution">
    <text evidence="4">The sequence shown here is derived from an EMBL/GenBank/DDBJ whole genome shotgun (WGS) entry which is preliminary data.</text>
</comment>
<evidence type="ECO:0000256" key="1">
    <source>
        <dbReference type="ARBA" id="ARBA00022837"/>
    </source>
</evidence>
<dbReference type="EMBL" id="JBFCZG010000001">
    <property type="protein sequence ID" value="KAL3426657.1"/>
    <property type="molecule type" value="Genomic_DNA"/>
</dbReference>
<dbReference type="InterPro" id="IPR011992">
    <property type="entry name" value="EF-hand-dom_pair"/>
</dbReference>
<evidence type="ECO:0000313" key="5">
    <source>
        <dbReference type="Proteomes" id="UP001629113"/>
    </source>
</evidence>
<dbReference type="InterPro" id="IPR018247">
    <property type="entry name" value="EF_Hand_1_Ca_BS"/>
</dbReference>
<organism evidence="4 5">
    <name type="scientific">Phlyctema vagabunda</name>
    <dbReference type="NCBI Taxonomy" id="108571"/>
    <lineage>
        <taxon>Eukaryota</taxon>
        <taxon>Fungi</taxon>
        <taxon>Dikarya</taxon>
        <taxon>Ascomycota</taxon>
        <taxon>Pezizomycotina</taxon>
        <taxon>Leotiomycetes</taxon>
        <taxon>Helotiales</taxon>
        <taxon>Dermateaceae</taxon>
        <taxon>Phlyctema</taxon>
    </lineage>
</organism>
<dbReference type="Proteomes" id="UP001629113">
    <property type="component" value="Unassembled WGS sequence"/>
</dbReference>
<dbReference type="SUPFAM" id="SSF47473">
    <property type="entry name" value="EF-hand"/>
    <property type="match status" value="1"/>
</dbReference>
<dbReference type="PROSITE" id="PS00018">
    <property type="entry name" value="EF_HAND_1"/>
    <property type="match status" value="1"/>
</dbReference>
<dbReference type="Gene3D" id="1.10.238.10">
    <property type="entry name" value="EF-hand"/>
    <property type="match status" value="1"/>
</dbReference>
<accession>A0ABR4PTG8</accession>
<keyword evidence="1" id="KW-0106">Calcium</keyword>
<sequence length="176" mass="19244">MHHGYIHTCLFLLHLLNFIGLATSEECGAGCEQGYPCPGRPITCYYGKCCDGSNEPTFGCCGVGACNVLCYNCDGGCLGGSDDCPSVCSNLLTGSYLHTQPELRSVSDDGDEKRKSGNKFDDADEDKDGKLSYLEWVTYTAGDRLVNLTEAKERWALFDKEGKGYLSKDEAYKRKA</sequence>
<feature type="chain" id="PRO_5047012073" description="EF-hand domain-containing protein" evidence="3">
    <location>
        <begin position="25"/>
        <end position="176"/>
    </location>
</feature>
<feature type="signal peptide" evidence="3">
    <location>
        <begin position="1"/>
        <end position="24"/>
    </location>
</feature>
<keyword evidence="5" id="KW-1185">Reference proteome</keyword>